<dbReference type="RefSeq" id="XP_041286902.1">
    <property type="nucleotide sequence ID" value="XM_041434302.1"/>
</dbReference>
<evidence type="ECO:0000313" key="1">
    <source>
        <dbReference type="EMBL" id="KAG2092529.1"/>
    </source>
</evidence>
<dbReference type="AlphaFoldDB" id="A0A9P7JNG4"/>
<dbReference type="GeneID" id="64696561"/>
<protein>
    <submittedName>
        <fullName evidence="1">Uncharacterized protein</fullName>
    </submittedName>
</protein>
<sequence>MTTAALTYSADAHIRQSASSITFATPSMWTQEFHLETDPRFAFARVKGDICLVQLHPIQSETSLGIIVFRHEFVSIFRYSHDLRVSPEDIRVLELLDEDRIRYEEDNGTVFLAKDLMAQLRRMIDASNMIRLQRGRYRGYRRRSN</sequence>
<dbReference type="OrthoDB" id="3231772at2759"/>
<organism evidence="1 2">
    <name type="scientific">Suillus discolor</name>
    <dbReference type="NCBI Taxonomy" id="1912936"/>
    <lineage>
        <taxon>Eukaryota</taxon>
        <taxon>Fungi</taxon>
        <taxon>Dikarya</taxon>
        <taxon>Basidiomycota</taxon>
        <taxon>Agaricomycotina</taxon>
        <taxon>Agaricomycetes</taxon>
        <taxon>Agaricomycetidae</taxon>
        <taxon>Boletales</taxon>
        <taxon>Suillineae</taxon>
        <taxon>Suillaceae</taxon>
        <taxon>Suillus</taxon>
    </lineage>
</organism>
<reference evidence="1" key="1">
    <citation type="journal article" date="2020" name="New Phytol.">
        <title>Comparative genomics reveals dynamic genome evolution in host specialist ectomycorrhizal fungi.</title>
        <authorList>
            <person name="Lofgren L.A."/>
            <person name="Nguyen N.H."/>
            <person name="Vilgalys R."/>
            <person name="Ruytinx J."/>
            <person name="Liao H.L."/>
            <person name="Branco S."/>
            <person name="Kuo A."/>
            <person name="LaButti K."/>
            <person name="Lipzen A."/>
            <person name="Andreopoulos W."/>
            <person name="Pangilinan J."/>
            <person name="Riley R."/>
            <person name="Hundley H."/>
            <person name="Na H."/>
            <person name="Barry K."/>
            <person name="Grigoriev I.V."/>
            <person name="Stajich J.E."/>
            <person name="Kennedy P.G."/>
        </authorList>
    </citation>
    <scope>NUCLEOTIDE SEQUENCE</scope>
    <source>
        <strain evidence="1">FC423</strain>
    </source>
</reference>
<dbReference type="EMBL" id="JABBWM010000090">
    <property type="protein sequence ID" value="KAG2092529.1"/>
    <property type="molecule type" value="Genomic_DNA"/>
</dbReference>
<name>A0A9P7JNG4_9AGAM</name>
<gene>
    <name evidence="1" type="ORF">F5147DRAFT_657682</name>
</gene>
<comment type="caution">
    <text evidence="1">The sequence shown here is derived from an EMBL/GenBank/DDBJ whole genome shotgun (WGS) entry which is preliminary data.</text>
</comment>
<accession>A0A9P7JNG4</accession>
<evidence type="ECO:0000313" key="2">
    <source>
        <dbReference type="Proteomes" id="UP000823399"/>
    </source>
</evidence>
<proteinExistence type="predicted"/>
<keyword evidence="2" id="KW-1185">Reference proteome</keyword>
<dbReference type="Proteomes" id="UP000823399">
    <property type="component" value="Unassembled WGS sequence"/>
</dbReference>